<dbReference type="PANTHER" id="PTHR30294:SF46">
    <property type="entry name" value="ABC TRANSPORTER PERMEASE"/>
    <property type="match status" value="1"/>
</dbReference>
<comment type="caution">
    <text evidence="8">The sequence shown here is derived from an EMBL/GenBank/DDBJ whole genome shotgun (WGS) entry which is preliminary data.</text>
</comment>
<organism evidence="8 9">
    <name type="scientific">Dyadobacter psychrotolerans</name>
    <dbReference type="NCBI Taxonomy" id="2541721"/>
    <lineage>
        <taxon>Bacteria</taxon>
        <taxon>Pseudomonadati</taxon>
        <taxon>Bacteroidota</taxon>
        <taxon>Cytophagia</taxon>
        <taxon>Cytophagales</taxon>
        <taxon>Spirosomataceae</taxon>
        <taxon>Dyadobacter</taxon>
    </lineage>
</organism>
<feature type="transmembrane region" description="Helical" evidence="6">
    <location>
        <begin position="230"/>
        <end position="255"/>
    </location>
</feature>
<evidence type="ECO:0000259" key="7">
    <source>
        <dbReference type="Pfam" id="PF12698"/>
    </source>
</evidence>
<keyword evidence="2" id="KW-1003">Cell membrane</keyword>
<accession>A0A4V2Z2Z4</accession>
<feature type="domain" description="ABC-2 type transporter transmembrane" evidence="7">
    <location>
        <begin position="19"/>
        <end position="374"/>
    </location>
</feature>
<keyword evidence="4 6" id="KW-1133">Transmembrane helix</keyword>
<protein>
    <submittedName>
        <fullName evidence="8">ABC transporter permease</fullName>
    </submittedName>
</protein>
<dbReference type="InterPro" id="IPR051449">
    <property type="entry name" value="ABC-2_transporter_component"/>
</dbReference>
<dbReference type="Pfam" id="PF12698">
    <property type="entry name" value="ABC2_membrane_3"/>
    <property type="match status" value="1"/>
</dbReference>
<dbReference type="InterPro" id="IPR013525">
    <property type="entry name" value="ABC2_TM"/>
</dbReference>
<evidence type="ECO:0000313" key="9">
    <source>
        <dbReference type="Proteomes" id="UP000294850"/>
    </source>
</evidence>
<reference evidence="8 9" key="1">
    <citation type="submission" date="2019-03" db="EMBL/GenBank/DDBJ databases">
        <title>Dyadobacter AR-3-6 sp. nov., isolated from arctic soil.</title>
        <authorList>
            <person name="Chaudhary D.K."/>
        </authorList>
    </citation>
    <scope>NUCLEOTIDE SEQUENCE [LARGE SCALE GENOMIC DNA]</scope>
    <source>
        <strain evidence="8 9">AR-3-6</strain>
    </source>
</reference>
<evidence type="ECO:0000256" key="6">
    <source>
        <dbReference type="SAM" id="Phobius"/>
    </source>
</evidence>
<keyword evidence="3 6" id="KW-0812">Transmembrane</keyword>
<sequence length="392" mass="43311">MKNIVLLIKREFTIFWTNKVFAFTFLCMPVILGVVLGNVYVRGKVKQQAVVIVDKDNTPLSSTLCDMLSDNPTLKVIAIKFESIGLHQAMLKDRAVAVVTIPDRFEADVLTRRHPEINIYLNMSNTLTSGAVSSAISATAATLNAGIAISSLQRKGSPAALANENYEALKMNVFQQFNPSGNYLIYLWTGFIFAIMHQLLLLALGSGFSLEYASNQFNEGGLLRYSLSPLVLIFVKMVPYLLMSVWTICCYYLLANQFHIPLPTHPAALFISALLMAIATSSLAILYSIRNPLPLKATQLLMSLASPAFSLSGFSWPSSQMPEILQWFANIIPLTPFLRAMRMVTVQGANFTDILPNLNHQLMQIAVYLSLSILVLRKQIGIASKQSIIAAK</sequence>
<dbReference type="OrthoDB" id="9811522at2"/>
<dbReference type="EMBL" id="SMFL01000014">
    <property type="protein sequence ID" value="TDE10758.1"/>
    <property type="molecule type" value="Genomic_DNA"/>
</dbReference>
<evidence type="ECO:0000256" key="4">
    <source>
        <dbReference type="ARBA" id="ARBA00022989"/>
    </source>
</evidence>
<comment type="subcellular location">
    <subcellularLocation>
        <location evidence="1">Cell membrane</location>
        <topology evidence="1">Multi-pass membrane protein</topology>
    </subcellularLocation>
</comment>
<keyword evidence="5 6" id="KW-0472">Membrane</keyword>
<keyword evidence="9" id="KW-1185">Reference proteome</keyword>
<dbReference type="GO" id="GO:0005886">
    <property type="term" value="C:plasma membrane"/>
    <property type="evidence" value="ECO:0007669"/>
    <property type="project" value="UniProtKB-SubCell"/>
</dbReference>
<dbReference type="PANTHER" id="PTHR30294">
    <property type="entry name" value="MEMBRANE COMPONENT OF ABC TRANSPORTER YHHJ-RELATED"/>
    <property type="match status" value="1"/>
</dbReference>
<dbReference type="AlphaFoldDB" id="A0A4V2Z2Z4"/>
<evidence type="ECO:0000313" key="8">
    <source>
        <dbReference type="EMBL" id="TDE10758.1"/>
    </source>
</evidence>
<name>A0A4V2Z2Z4_9BACT</name>
<evidence type="ECO:0000256" key="3">
    <source>
        <dbReference type="ARBA" id="ARBA00022692"/>
    </source>
</evidence>
<feature type="transmembrane region" description="Helical" evidence="6">
    <location>
        <begin position="183"/>
        <end position="210"/>
    </location>
</feature>
<dbReference type="RefSeq" id="WP_131961462.1">
    <property type="nucleotide sequence ID" value="NZ_SMFL01000014.1"/>
</dbReference>
<feature type="transmembrane region" description="Helical" evidence="6">
    <location>
        <begin position="20"/>
        <end position="41"/>
    </location>
</feature>
<dbReference type="GO" id="GO:0140359">
    <property type="term" value="F:ABC-type transporter activity"/>
    <property type="evidence" value="ECO:0007669"/>
    <property type="project" value="InterPro"/>
</dbReference>
<evidence type="ECO:0000256" key="5">
    <source>
        <dbReference type="ARBA" id="ARBA00023136"/>
    </source>
</evidence>
<dbReference type="Proteomes" id="UP000294850">
    <property type="component" value="Unassembled WGS sequence"/>
</dbReference>
<evidence type="ECO:0000256" key="2">
    <source>
        <dbReference type="ARBA" id="ARBA00022475"/>
    </source>
</evidence>
<proteinExistence type="predicted"/>
<dbReference type="Gene3D" id="3.40.1710.10">
    <property type="entry name" value="abc type-2 transporter like domain"/>
    <property type="match status" value="1"/>
</dbReference>
<gene>
    <name evidence="8" type="ORF">E0F88_27170</name>
</gene>
<feature type="transmembrane region" description="Helical" evidence="6">
    <location>
        <begin position="267"/>
        <end position="287"/>
    </location>
</feature>
<evidence type="ECO:0000256" key="1">
    <source>
        <dbReference type="ARBA" id="ARBA00004651"/>
    </source>
</evidence>